<evidence type="ECO:0000256" key="1">
    <source>
        <dbReference type="SAM" id="Phobius"/>
    </source>
</evidence>
<name>A0ABD5Q1U6_9EURY</name>
<feature type="transmembrane region" description="Helical" evidence="1">
    <location>
        <begin position="116"/>
        <end position="132"/>
    </location>
</feature>
<dbReference type="EMBL" id="JBHSHT010000001">
    <property type="protein sequence ID" value="MFC4824166.1"/>
    <property type="molecule type" value="Genomic_DNA"/>
</dbReference>
<sequence>MPVLSLVHHVNALVTNLGTLVVLPSLVVTGVLYAVVRVSEWSFTERTTGAKRTAAAVVALGLYFLGHPLYPAFVPLIRGKTPWLYAVAGAYLTLGAYSVGHAHVRRHFRDGRPNTVGSWLAAAVGVAVAVLAEQGFDPAALVRFIGRASGSSVVVSGLLLSLSLVFQFPLGHDRRRSAGTPSPRPFLLPLALYAAVLIWSLPLTVHSFGPITVVFVAFGCIGALLGAPAYVLGTTLATPPEDG</sequence>
<keyword evidence="3" id="KW-1185">Reference proteome</keyword>
<dbReference type="AlphaFoldDB" id="A0ABD5Q1U6"/>
<feature type="transmembrane region" description="Helical" evidence="1">
    <location>
        <begin position="83"/>
        <end position="104"/>
    </location>
</feature>
<comment type="caution">
    <text evidence="2">The sequence shown here is derived from an EMBL/GenBank/DDBJ whole genome shotgun (WGS) entry which is preliminary data.</text>
</comment>
<proteinExistence type="predicted"/>
<keyword evidence="1" id="KW-0812">Transmembrane</keyword>
<feature type="transmembrane region" description="Helical" evidence="1">
    <location>
        <begin position="57"/>
        <end position="77"/>
    </location>
</feature>
<dbReference type="Proteomes" id="UP001595945">
    <property type="component" value="Unassembled WGS sequence"/>
</dbReference>
<evidence type="ECO:0000313" key="2">
    <source>
        <dbReference type="EMBL" id="MFC4824166.1"/>
    </source>
</evidence>
<feature type="transmembrane region" description="Helical" evidence="1">
    <location>
        <begin position="144"/>
        <end position="166"/>
    </location>
</feature>
<feature type="transmembrane region" description="Helical" evidence="1">
    <location>
        <begin position="12"/>
        <end position="36"/>
    </location>
</feature>
<protein>
    <submittedName>
        <fullName evidence="2">Uncharacterized protein</fullName>
    </submittedName>
</protein>
<accession>A0ABD5Q1U6</accession>
<gene>
    <name evidence="2" type="ORF">ACFO9K_07815</name>
</gene>
<keyword evidence="1" id="KW-0472">Membrane</keyword>
<feature type="transmembrane region" description="Helical" evidence="1">
    <location>
        <begin position="211"/>
        <end position="232"/>
    </location>
</feature>
<feature type="transmembrane region" description="Helical" evidence="1">
    <location>
        <begin position="186"/>
        <end position="205"/>
    </location>
</feature>
<keyword evidence="1" id="KW-1133">Transmembrane helix</keyword>
<organism evidence="2 3">
    <name type="scientific">Halorussus aquaticus</name>
    <dbReference type="NCBI Taxonomy" id="2953748"/>
    <lineage>
        <taxon>Archaea</taxon>
        <taxon>Methanobacteriati</taxon>
        <taxon>Methanobacteriota</taxon>
        <taxon>Stenosarchaea group</taxon>
        <taxon>Halobacteria</taxon>
        <taxon>Halobacteriales</taxon>
        <taxon>Haladaptataceae</taxon>
        <taxon>Halorussus</taxon>
    </lineage>
</organism>
<evidence type="ECO:0000313" key="3">
    <source>
        <dbReference type="Proteomes" id="UP001595945"/>
    </source>
</evidence>
<dbReference type="GeneID" id="73045153"/>
<reference evidence="2 3" key="1">
    <citation type="journal article" date="2019" name="Int. J. Syst. Evol. Microbiol.">
        <title>The Global Catalogue of Microorganisms (GCM) 10K type strain sequencing project: providing services to taxonomists for standard genome sequencing and annotation.</title>
        <authorList>
            <consortium name="The Broad Institute Genomics Platform"/>
            <consortium name="The Broad Institute Genome Sequencing Center for Infectious Disease"/>
            <person name="Wu L."/>
            <person name="Ma J."/>
        </authorList>
    </citation>
    <scope>NUCLEOTIDE SEQUENCE [LARGE SCALE GENOMIC DNA]</scope>
    <source>
        <strain evidence="2 3">XZYJ18</strain>
    </source>
</reference>
<dbReference type="RefSeq" id="WP_254266763.1">
    <property type="nucleotide sequence ID" value="NZ_CP100400.1"/>
</dbReference>